<sequence>MKESDLFEPLKMFLRQEMGCQQVYAEVNDIDAVGKHGNVFIGVEMKTSLNFKVIEQAISRKCLVDYVFILVPEPKSQHRKFVLDWIKGLGIGLMYYNANPRTITETNGVKIVHWGKRQRRSKYFHIADRINDEIHLVNIGGSKGGETITEYKLTIEKIKECLYFHRTGVTIDELLDKVQTHYANPKPSTMATLRAKWNEDWLEIFTEDKKLKYRMKESYREEYWGVHKVRRAEMRAKNR</sequence>
<protein>
    <submittedName>
        <fullName evidence="1">Uncharacterized protein</fullName>
    </submittedName>
</protein>
<dbReference type="EMBL" id="JANTOO010000014">
    <property type="protein sequence ID" value="MCS1397517.1"/>
    <property type="molecule type" value="Genomic_DNA"/>
</dbReference>
<dbReference type="RefSeq" id="WP_012295306.1">
    <property type="nucleotide sequence ID" value="NZ_JANTOO010000014.1"/>
</dbReference>
<accession>A0ABT2DRI1</accession>
<keyword evidence="2" id="KW-1185">Reference proteome</keyword>
<reference evidence="1 2" key="1">
    <citation type="submission" date="2022-08" db="EMBL/GenBank/DDBJ databases">
        <title>Lysinibacillus sequencing.</title>
        <authorList>
            <person name="Dunlap C."/>
        </authorList>
    </citation>
    <scope>NUCLEOTIDE SEQUENCE [LARGE SCALE GENOMIC DNA]</scope>
    <source>
        <strain evidence="1 2">PB211</strain>
    </source>
</reference>
<proteinExistence type="predicted"/>
<evidence type="ECO:0000313" key="2">
    <source>
        <dbReference type="Proteomes" id="UP001525021"/>
    </source>
</evidence>
<comment type="caution">
    <text evidence="1">The sequence shown here is derived from an EMBL/GenBank/DDBJ whole genome shotgun (WGS) entry which is preliminary data.</text>
</comment>
<dbReference type="Proteomes" id="UP001525021">
    <property type="component" value="Unassembled WGS sequence"/>
</dbReference>
<organism evidence="1 2">
    <name type="scientific">Lysinibacillus pinottii</name>
    <dbReference type="NCBI Taxonomy" id="2973932"/>
    <lineage>
        <taxon>Bacteria</taxon>
        <taxon>Bacillati</taxon>
        <taxon>Bacillota</taxon>
        <taxon>Bacilli</taxon>
        <taxon>Bacillales</taxon>
        <taxon>Bacillaceae</taxon>
        <taxon>Lysinibacillus</taxon>
    </lineage>
</organism>
<name>A0ABT2DRI1_9BACI</name>
<gene>
    <name evidence="1" type="ORF">NXZ79_15910</name>
</gene>
<evidence type="ECO:0000313" key="1">
    <source>
        <dbReference type="EMBL" id="MCS1397517.1"/>
    </source>
</evidence>